<accession>F9CUH6</accession>
<dbReference type="EMBL" id="AFPU01000001">
    <property type="protein sequence ID" value="EGP94610.1"/>
    <property type="molecule type" value="Genomic_DNA"/>
</dbReference>
<protein>
    <submittedName>
        <fullName evidence="1">Uncharacterized protein</fullName>
    </submittedName>
</protein>
<proteinExistence type="predicted"/>
<keyword evidence="2" id="KW-1185">Reference proteome</keyword>
<dbReference type="AlphaFoldDB" id="F9CUH6"/>
<evidence type="ECO:0000313" key="2">
    <source>
        <dbReference type="Proteomes" id="UP000004440"/>
    </source>
</evidence>
<reference evidence="1 2" key="1">
    <citation type="journal article" date="2011" name="J. Bacteriol.">
        <title>Genome Sequence of an Ammonia-Oxidizing Soil Archaeon, "Candidatus Nitrosoarchaeum koreensis" MY1.</title>
        <authorList>
            <person name="Kim B.K."/>
            <person name="Jung M.Y."/>
            <person name="Yu D.S."/>
            <person name="Park S.J."/>
            <person name="Oh T.K."/>
            <person name="Rhee S.K."/>
            <person name="Kim J.F."/>
        </authorList>
    </citation>
    <scope>NUCLEOTIDE SEQUENCE [LARGE SCALE GENOMIC DNA]</scope>
    <source>
        <strain evidence="1 2">MY1</strain>
    </source>
</reference>
<dbReference type="InterPro" id="IPR027417">
    <property type="entry name" value="P-loop_NTPase"/>
</dbReference>
<gene>
    <name evidence="1" type="ORF">MY1_1865</name>
</gene>
<organism evidence="1 2">
    <name type="scientific">Nitrosarchaeum koreense MY1</name>
    <dbReference type="NCBI Taxonomy" id="1001994"/>
    <lineage>
        <taxon>Archaea</taxon>
        <taxon>Nitrososphaerota</taxon>
        <taxon>Nitrososphaeria</taxon>
        <taxon>Nitrosopumilales</taxon>
        <taxon>Nitrosopumilaceae</taxon>
        <taxon>Nitrosarchaeum</taxon>
    </lineage>
</organism>
<dbReference type="STRING" id="1001994.MY1_1865"/>
<dbReference type="Gene3D" id="3.40.50.300">
    <property type="entry name" value="P-loop containing nucleotide triphosphate hydrolases"/>
    <property type="match status" value="1"/>
</dbReference>
<evidence type="ECO:0000313" key="1">
    <source>
        <dbReference type="EMBL" id="EGP94610.1"/>
    </source>
</evidence>
<sequence length="207" mass="23567">MVLDKNPQEILDNDLTYVKKEFSIKNPNMILCSEPFLKAEILNELIDSSTYPIIFLDFDLLYSGYVVSELIKKNERVEIYRPSKIDLKKIISEIANKISSEKFLVIIDSLNGFYNIFDEKESGRFINASLMLLSSISMENGSSVIITAITRKNDGGEWILSPGGRHIIDSKKSGMFDLKRIDKSMIIRSLNQIGNTEKTFKIELSNV</sequence>
<comment type="caution">
    <text evidence="1">The sequence shown here is derived from an EMBL/GenBank/DDBJ whole genome shotgun (WGS) entry which is preliminary data.</text>
</comment>
<name>F9CUH6_9ARCH</name>
<dbReference type="Proteomes" id="UP000004440">
    <property type="component" value="Unassembled WGS sequence"/>
</dbReference>